<comment type="caution">
    <text evidence="1">The sequence shown here is derived from an EMBL/GenBank/DDBJ whole genome shotgun (WGS) entry which is preliminary data.</text>
</comment>
<organism evidence="1 2">
    <name type="scientific">Kickxella alabastrina</name>
    <dbReference type="NCBI Taxonomy" id="61397"/>
    <lineage>
        <taxon>Eukaryota</taxon>
        <taxon>Fungi</taxon>
        <taxon>Fungi incertae sedis</taxon>
        <taxon>Zoopagomycota</taxon>
        <taxon>Kickxellomycotina</taxon>
        <taxon>Kickxellomycetes</taxon>
        <taxon>Kickxellales</taxon>
        <taxon>Kickxellaceae</taxon>
        <taxon>Kickxella</taxon>
    </lineage>
</organism>
<gene>
    <name evidence="1" type="ORF">LPJ66_003028</name>
</gene>
<dbReference type="EMBL" id="JANBPG010000279">
    <property type="protein sequence ID" value="KAJ1897995.1"/>
    <property type="molecule type" value="Genomic_DNA"/>
</dbReference>
<dbReference type="Proteomes" id="UP001150581">
    <property type="component" value="Unassembled WGS sequence"/>
</dbReference>
<protein>
    <submittedName>
        <fullName evidence="1">Uncharacterized protein</fullName>
    </submittedName>
</protein>
<name>A0ACC1INL1_9FUNG</name>
<evidence type="ECO:0000313" key="1">
    <source>
        <dbReference type="EMBL" id="KAJ1897995.1"/>
    </source>
</evidence>
<sequence length="330" mass="37939">MVSLPGPNSVWWYGRAIRLYFLLSFMISALWIVKVLYIDSSNLGMPFMQSSPPNSNSETTAAAAAAAVPSYHRYTFVDESSLQLPEPAHEYTLTYTDHIYCLNHKNRLGRKGRMSELFRYMHLNVQIFDKPRATHMDIWRDMINRSYERALILEDDIDFEVDAVSVIGKAINALNATSANWDILHIGHCSVEEGRGKAKTAFDRVHKSVHPFCTSGYVLSRNGAQKLFAYFVKNSRQSRALDVQMVALIKRKMLSAFSVHPPVVYQRRDLYPTDDGVELKVFKLFKNSVWDEAREFVPRLANWTDPLDVEFVDPAYKQIPSWMEDTKTIK</sequence>
<accession>A0ACC1INL1</accession>
<keyword evidence="2" id="KW-1185">Reference proteome</keyword>
<proteinExistence type="predicted"/>
<evidence type="ECO:0000313" key="2">
    <source>
        <dbReference type="Proteomes" id="UP001150581"/>
    </source>
</evidence>
<reference evidence="1" key="1">
    <citation type="submission" date="2022-07" db="EMBL/GenBank/DDBJ databases">
        <title>Phylogenomic reconstructions and comparative analyses of Kickxellomycotina fungi.</title>
        <authorList>
            <person name="Reynolds N.K."/>
            <person name="Stajich J.E."/>
            <person name="Barry K."/>
            <person name="Grigoriev I.V."/>
            <person name="Crous P."/>
            <person name="Smith M.E."/>
        </authorList>
    </citation>
    <scope>NUCLEOTIDE SEQUENCE</scope>
    <source>
        <strain evidence="1">Benny 63K</strain>
    </source>
</reference>